<feature type="compositionally biased region" description="Basic and acidic residues" evidence="1">
    <location>
        <begin position="75"/>
        <end position="106"/>
    </location>
</feature>
<evidence type="ECO:0000313" key="4">
    <source>
        <dbReference type="EMBL" id="BAD16322.1"/>
    </source>
</evidence>
<dbReference type="EMBL" id="AP004114">
    <property type="protein sequence ID" value="BAD15554.1"/>
    <property type="molecule type" value="Genomic_DNA"/>
</dbReference>
<proteinExistence type="predicted"/>
<feature type="chain" id="PRO_5010142772" evidence="2">
    <location>
        <begin position="20"/>
        <end position="232"/>
    </location>
</feature>
<organism evidence="4 5">
    <name type="scientific">Oryza sativa subsp. japonica</name>
    <name type="common">Rice</name>
    <dbReference type="NCBI Taxonomy" id="39947"/>
    <lineage>
        <taxon>Eukaryota</taxon>
        <taxon>Viridiplantae</taxon>
        <taxon>Streptophyta</taxon>
        <taxon>Embryophyta</taxon>
        <taxon>Tracheophyta</taxon>
        <taxon>Spermatophyta</taxon>
        <taxon>Magnoliopsida</taxon>
        <taxon>Liliopsida</taxon>
        <taxon>Poales</taxon>
        <taxon>Poaceae</taxon>
        <taxon>BOP clade</taxon>
        <taxon>Oryzoideae</taxon>
        <taxon>Oryzeae</taxon>
        <taxon>Oryzinae</taxon>
        <taxon>Oryza</taxon>
        <taxon>Oryza sativa</taxon>
    </lineage>
</organism>
<feature type="region of interest" description="Disordered" evidence="1">
    <location>
        <begin position="70"/>
        <end position="143"/>
    </location>
</feature>
<reference evidence="3" key="1">
    <citation type="submission" date="2001-08" db="EMBL/GenBank/DDBJ databases">
        <title>Oryza sativa nipponbare(GA3) genomic DNA, chromosome 2, BAC clone:OJ1118_G04.</title>
        <authorList>
            <person name="Sasaki T."/>
            <person name="Matsumoto T."/>
            <person name="Yamamoto K."/>
        </authorList>
    </citation>
    <scope>NUCLEOTIDE SEQUENCE</scope>
</reference>
<accession>Q6YWY3</accession>
<evidence type="ECO:0000256" key="1">
    <source>
        <dbReference type="SAM" id="MobiDB-lite"/>
    </source>
</evidence>
<dbReference type="AlphaFoldDB" id="Q6YWY3"/>
<evidence type="ECO:0000256" key="2">
    <source>
        <dbReference type="SAM" id="SignalP"/>
    </source>
</evidence>
<keyword evidence="2" id="KW-0732">Signal</keyword>
<dbReference type="EMBL" id="AP005733">
    <property type="protein sequence ID" value="BAD16322.1"/>
    <property type="molecule type" value="Genomic_DNA"/>
</dbReference>
<gene>
    <name evidence="3" type="ORF">OJ1118_G04.31</name>
    <name evidence="4" type="ORF">OSJNBb0024K03.9</name>
</gene>
<protein>
    <submittedName>
        <fullName evidence="4">Uncharacterized protein</fullName>
    </submittedName>
</protein>
<feature type="compositionally biased region" description="Polar residues" evidence="1">
    <location>
        <begin position="116"/>
        <end position="134"/>
    </location>
</feature>
<sequence>MMLRLCLVGALAELWGRRACRVRGLANARVERRCEVSRSGDEAEAAGACRQGGGEAAVVAACECEPRSMSGAYGTRREDEPTSAHDPPSRGDDSRARGDRSADRGSSRLGPALGCSVSTREANETPSTGLSQELSMPVCDGSSVSRTTEMDLALVRPPPASSRGGGDGSRDVGGDGGAGAGNGDGALGVRRAVGEGHDAAETGAGRRRRMRVGGVGWSADAVGGGGGMLTLL</sequence>
<feature type="signal peptide" evidence="2">
    <location>
        <begin position="1"/>
        <end position="19"/>
    </location>
</feature>
<feature type="region of interest" description="Disordered" evidence="1">
    <location>
        <begin position="155"/>
        <end position="191"/>
    </location>
</feature>
<reference evidence="5" key="3">
    <citation type="journal article" date="2005" name="Nature">
        <title>The map-based sequence of the rice genome.</title>
        <authorList>
            <consortium name="International rice genome sequencing project (IRGSP)"/>
            <person name="Matsumoto T."/>
            <person name="Wu J."/>
            <person name="Kanamori H."/>
            <person name="Katayose Y."/>
            <person name="Fujisawa M."/>
            <person name="Namiki N."/>
            <person name="Mizuno H."/>
            <person name="Yamamoto K."/>
            <person name="Antonio B.A."/>
            <person name="Baba T."/>
            <person name="Sakata K."/>
            <person name="Nagamura Y."/>
            <person name="Aoki H."/>
            <person name="Arikawa K."/>
            <person name="Arita K."/>
            <person name="Bito T."/>
            <person name="Chiden Y."/>
            <person name="Fujitsuka N."/>
            <person name="Fukunaka R."/>
            <person name="Hamada M."/>
            <person name="Harada C."/>
            <person name="Hayashi A."/>
            <person name="Hijishita S."/>
            <person name="Honda M."/>
            <person name="Hosokawa S."/>
            <person name="Ichikawa Y."/>
            <person name="Idonuma A."/>
            <person name="Iijima M."/>
            <person name="Ikeda M."/>
            <person name="Ikeno M."/>
            <person name="Ito K."/>
            <person name="Ito S."/>
            <person name="Ito T."/>
            <person name="Ito Y."/>
            <person name="Ito Y."/>
            <person name="Iwabuchi A."/>
            <person name="Kamiya K."/>
            <person name="Karasawa W."/>
            <person name="Kurita K."/>
            <person name="Katagiri S."/>
            <person name="Kikuta A."/>
            <person name="Kobayashi H."/>
            <person name="Kobayashi N."/>
            <person name="Machita K."/>
            <person name="Maehara T."/>
            <person name="Masukawa M."/>
            <person name="Mizubayashi T."/>
            <person name="Mukai Y."/>
            <person name="Nagasaki H."/>
            <person name="Nagata Y."/>
            <person name="Naito S."/>
            <person name="Nakashima M."/>
            <person name="Nakama Y."/>
            <person name="Nakamichi Y."/>
            <person name="Nakamura M."/>
            <person name="Meguro A."/>
            <person name="Negishi M."/>
            <person name="Ohta I."/>
            <person name="Ohta T."/>
            <person name="Okamoto M."/>
            <person name="Ono N."/>
            <person name="Saji S."/>
            <person name="Sakaguchi M."/>
            <person name="Sakai K."/>
            <person name="Shibata M."/>
            <person name="Shimokawa T."/>
            <person name="Song J."/>
            <person name="Takazaki Y."/>
            <person name="Terasawa K."/>
            <person name="Tsugane M."/>
            <person name="Tsuji K."/>
            <person name="Ueda S."/>
            <person name="Waki K."/>
            <person name="Yamagata H."/>
            <person name="Yamamoto M."/>
            <person name="Yamamoto S."/>
            <person name="Yamane H."/>
            <person name="Yoshiki S."/>
            <person name="Yoshihara R."/>
            <person name="Yukawa K."/>
            <person name="Zhong H."/>
            <person name="Yano M."/>
            <person name="Yuan Q."/>
            <person name="Ouyang S."/>
            <person name="Liu J."/>
            <person name="Jones K.M."/>
            <person name="Gansberger K."/>
            <person name="Moffat K."/>
            <person name="Hill J."/>
            <person name="Bera J."/>
            <person name="Fadrosh D."/>
            <person name="Jin S."/>
            <person name="Johri S."/>
            <person name="Kim M."/>
            <person name="Overton L."/>
            <person name="Reardon M."/>
            <person name="Tsitrin T."/>
            <person name="Vuong H."/>
            <person name="Weaver B."/>
            <person name="Ciecko A."/>
            <person name="Tallon L."/>
            <person name="Jackson J."/>
            <person name="Pai G."/>
            <person name="Aken S.V."/>
            <person name="Utterback T."/>
            <person name="Reidmuller S."/>
            <person name="Feldblyum T."/>
            <person name="Hsiao J."/>
            <person name="Zismann V."/>
            <person name="Iobst S."/>
            <person name="de Vazeille A.R."/>
            <person name="Buell C.R."/>
            <person name="Ying K."/>
            <person name="Li Y."/>
            <person name="Lu T."/>
            <person name="Huang Y."/>
            <person name="Zhao Q."/>
            <person name="Feng Q."/>
            <person name="Zhang L."/>
            <person name="Zhu J."/>
            <person name="Weng Q."/>
            <person name="Mu J."/>
            <person name="Lu Y."/>
            <person name="Fan D."/>
            <person name="Liu Y."/>
            <person name="Guan J."/>
            <person name="Zhang Y."/>
            <person name="Yu S."/>
            <person name="Liu X."/>
            <person name="Zhang Y."/>
            <person name="Hong G."/>
            <person name="Han B."/>
            <person name="Choisne N."/>
            <person name="Demange N."/>
            <person name="Orjeda G."/>
            <person name="Samain S."/>
            <person name="Cattolico L."/>
            <person name="Pelletier E."/>
            <person name="Couloux A."/>
            <person name="Segurens B."/>
            <person name="Wincker P."/>
            <person name="D'Hont A."/>
            <person name="Scarpelli C."/>
            <person name="Weissenbach J."/>
            <person name="Salanoubat M."/>
            <person name="Quetier F."/>
            <person name="Yu Y."/>
            <person name="Kim H.R."/>
            <person name="Rambo T."/>
            <person name="Currie J."/>
            <person name="Collura K."/>
            <person name="Luo M."/>
            <person name="Yang T."/>
            <person name="Ammiraju J.S.S."/>
            <person name="Engler F."/>
            <person name="Soderlund C."/>
            <person name="Wing R.A."/>
            <person name="Palmer L.E."/>
            <person name="de la Bastide M."/>
            <person name="Spiegel L."/>
            <person name="Nascimento L."/>
            <person name="Zutavern T."/>
            <person name="O'Shaughnessy A."/>
            <person name="Dike S."/>
            <person name="Dedhia N."/>
            <person name="Preston R."/>
            <person name="Balija V."/>
            <person name="McCombie W.R."/>
            <person name="Chow T."/>
            <person name="Chen H."/>
            <person name="Chung M."/>
            <person name="Chen C."/>
            <person name="Shaw J."/>
            <person name="Wu H."/>
            <person name="Hsiao K."/>
            <person name="Chao Y."/>
            <person name="Chu M."/>
            <person name="Cheng C."/>
            <person name="Hour A."/>
            <person name="Lee P."/>
            <person name="Lin S."/>
            <person name="Lin Y."/>
            <person name="Liou J."/>
            <person name="Liu S."/>
            <person name="Hsing Y."/>
            <person name="Raghuvanshi S."/>
            <person name="Mohanty A."/>
            <person name="Bharti A.K."/>
            <person name="Gaur A."/>
            <person name="Gupta V."/>
            <person name="Kumar D."/>
            <person name="Ravi V."/>
            <person name="Vij S."/>
            <person name="Kapur A."/>
            <person name="Khurana P."/>
            <person name="Khurana P."/>
            <person name="Khurana J.P."/>
            <person name="Tyagi A.K."/>
            <person name="Gaikwad K."/>
            <person name="Singh A."/>
            <person name="Dalal V."/>
            <person name="Srivastava S."/>
            <person name="Dixit A."/>
            <person name="Pal A.K."/>
            <person name="Ghazi I.A."/>
            <person name="Yadav M."/>
            <person name="Pandit A."/>
            <person name="Bhargava A."/>
            <person name="Sureshbabu K."/>
            <person name="Batra K."/>
            <person name="Sharma T.R."/>
            <person name="Mohapatra T."/>
            <person name="Singh N.K."/>
            <person name="Messing J."/>
            <person name="Nelson A.B."/>
            <person name="Fuks G."/>
            <person name="Kavchok S."/>
            <person name="Keizer G."/>
            <person name="Linton E."/>
            <person name="Llaca V."/>
            <person name="Song R."/>
            <person name="Tanyolac B."/>
            <person name="Young S."/>
            <person name="Ho-Il K."/>
            <person name="Hahn J.H."/>
            <person name="Sangsakoo G."/>
            <person name="Vanavichit A."/>
            <person name="de Mattos Luiz.A.T."/>
            <person name="Zimmer P.D."/>
            <person name="Malone G."/>
            <person name="Dellagostin O."/>
            <person name="de Oliveira A.C."/>
            <person name="Bevan M."/>
            <person name="Bancroft I."/>
            <person name="Minx P."/>
            <person name="Cordum H."/>
            <person name="Wilson R."/>
            <person name="Cheng Z."/>
            <person name="Jin W."/>
            <person name="Jiang J."/>
            <person name="Leong S.A."/>
            <person name="Iwama H."/>
            <person name="Gojobori T."/>
            <person name="Itoh T."/>
            <person name="Niimura Y."/>
            <person name="Fujii Y."/>
            <person name="Habara T."/>
            <person name="Sakai H."/>
            <person name="Sato Y."/>
            <person name="Wilson G."/>
            <person name="Kumar K."/>
            <person name="McCouch S."/>
            <person name="Juretic N."/>
            <person name="Hoen D."/>
            <person name="Wright S."/>
            <person name="Bruskiewich R."/>
            <person name="Bureau T."/>
            <person name="Miyao A."/>
            <person name="Hirochika H."/>
            <person name="Nishikawa T."/>
            <person name="Kadowaki K."/>
            <person name="Sugiura M."/>
            <person name="Burr B."/>
            <person name="Sasaki T."/>
        </authorList>
    </citation>
    <scope>NUCLEOTIDE SEQUENCE [LARGE SCALE GENOMIC DNA]</scope>
    <source>
        <strain evidence="5">cv. Nipponbare</strain>
    </source>
</reference>
<reference evidence="4" key="2">
    <citation type="submission" date="2002-09" db="EMBL/GenBank/DDBJ databases">
        <title>Oryza sativa nipponbare(GA3) genomic DNA, chromosome 2, BAC clone:OSJNBb0024K03.</title>
        <authorList>
            <person name="Sasaki T."/>
            <person name="Matsumoto T."/>
            <person name="Katayose Y."/>
        </authorList>
    </citation>
    <scope>NUCLEOTIDE SEQUENCE</scope>
</reference>
<name>Q6YWY3_ORYSJ</name>
<evidence type="ECO:0000313" key="5">
    <source>
        <dbReference type="Proteomes" id="UP000000763"/>
    </source>
</evidence>
<evidence type="ECO:0000313" key="3">
    <source>
        <dbReference type="EMBL" id="BAD15554.1"/>
    </source>
</evidence>
<dbReference type="Proteomes" id="UP000000763">
    <property type="component" value="Chromosome 2"/>
</dbReference>
<feature type="compositionally biased region" description="Gly residues" evidence="1">
    <location>
        <begin position="174"/>
        <end position="186"/>
    </location>
</feature>
<reference evidence="5" key="4">
    <citation type="journal article" date="2008" name="Nucleic Acids Res.">
        <title>The rice annotation project database (RAP-DB): 2008 update.</title>
        <authorList>
            <consortium name="The rice annotation project (RAP)"/>
        </authorList>
    </citation>
    <scope>GENOME REANNOTATION</scope>
    <source>
        <strain evidence="5">cv. Nipponbare</strain>
    </source>
</reference>